<dbReference type="Proteomes" id="UP000061457">
    <property type="component" value="Chromosome I"/>
</dbReference>
<dbReference type="EMBL" id="CP013187">
    <property type="protein sequence ID" value="ALO41022.1"/>
    <property type="molecule type" value="Genomic_DNA"/>
</dbReference>
<accession>A0A0S2JZ21</accession>
<dbReference type="STRING" id="161398.PP2015_500"/>
<dbReference type="RefSeq" id="WP_058028786.1">
    <property type="nucleotide sequence ID" value="NZ_CP013187.1"/>
</dbReference>
<dbReference type="KEGG" id="pphe:PP2015_500"/>
<keyword evidence="1" id="KW-0449">Lipoprotein</keyword>
<reference evidence="2" key="1">
    <citation type="submission" date="2015-11" db="EMBL/GenBank/DDBJ databases">
        <authorList>
            <person name="Kim K.M."/>
        </authorList>
    </citation>
    <scope>NUCLEOTIDE SEQUENCE [LARGE SCALE GENOMIC DNA]</scope>
    <source>
        <strain evidence="2">KCTC 12086</strain>
    </source>
</reference>
<protein>
    <submittedName>
        <fullName evidence="1">Lipoprotein</fullName>
    </submittedName>
</protein>
<gene>
    <name evidence="1" type="ORF">PP2015_500</name>
</gene>
<keyword evidence="2" id="KW-1185">Reference proteome</keyword>
<evidence type="ECO:0000313" key="2">
    <source>
        <dbReference type="Proteomes" id="UP000061457"/>
    </source>
</evidence>
<dbReference type="AlphaFoldDB" id="A0A0S2JZ21"/>
<dbReference type="PROSITE" id="PS51257">
    <property type="entry name" value="PROKAR_LIPOPROTEIN"/>
    <property type="match status" value="1"/>
</dbReference>
<proteinExistence type="predicted"/>
<name>A0A0S2JZ21_9GAMM</name>
<organism evidence="1 2">
    <name type="scientific">Pseudoalteromonas phenolica</name>
    <dbReference type="NCBI Taxonomy" id="161398"/>
    <lineage>
        <taxon>Bacteria</taxon>
        <taxon>Pseudomonadati</taxon>
        <taxon>Pseudomonadota</taxon>
        <taxon>Gammaproteobacteria</taxon>
        <taxon>Alteromonadales</taxon>
        <taxon>Pseudoalteromonadaceae</taxon>
        <taxon>Pseudoalteromonas</taxon>
    </lineage>
</organism>
<evidence type="ECO:0000313" key="1">
    <source>
        <dbReference type="EMBL" id="ALO41022.1"/>
    </source>
</evidence>
<sequence>MKSLLIAVLPLAFVLSGCKVNEGEAYEKDKAPEERTEYNGAEGIAQAQKDKLYLMDKELRDKCNDAKISYAVAKSNNNEKEAQAQKAIMANTCKGK</sequence>
<dbReference type="OrthoDB" id="9802426at2"/>
<dbReference type="PATRIC" id="fig|161398.10.peg.509"/>